<evidence type="ECO:0000259" key="6">
    <source>
        <dbReference type="Pfam" id="PF01694"/>
    </source>
</evidence>
<dbReference type="RefSeq" id="WP_106702041.1">
    <property type="nucleotide sequence ID" value="NZ_CP027666.1"/>
</dbReference>
<dbReference type="EMBL" id="CP027666">
    <property type="protein sequence ID" value="AVO33478.1"/>
    <property type="molecule type" value="Genomic_DNA"/>
</dbReference>
<keyword evidence="4 5" id="KW-0472">Membrane</keyword>
<evidence type="ECO:0000256" key="4">
    <source>
        <dbReference type="ARBA" id="ARBA00023136"/>
    </source>
</evidence>
<dbReference type="KEGG" id="otk:C6570_03825"/>
<name>A0A2S0MC97_9BURK</name>
<keyword evidence="2 5" id="KW-0812">Transmembrane</keyword>
<evidence type="ECO:0000313" key="7">
    <source>
        <dbReference type="EMBL" id="AVO33478.1"/>
    </source>
</evidence>
<evidence type="ECO:0000256" key="3">
    <source>
        <dbReference type="ARBA" id="ARBA00022989"/>
    </source>
</evidence>
<keyword evidence="8" id="KW-1185">Reference proteome</keyword>
<evidence type="ECO:0000256" key="1">
    <source>
        <dbReference type="ARBA" id="ARBA00004141"/>
    </source>
</evidence>
<evidence type="ECO:0000256" key="5">
    <source>
        <dbReference type="SAM" id="Phobius"/>
    </source>
</evidence>
<gene>
    <name evidence="7" type="ORF">C6570_03825</name>
</gene>
<reference evidence="7 8" key="1">
    <citation type="submission" date="2018-03" db="EMBL/GenBank/DDBJ databases">
        <title>Genome sequencing of Ottowia sp.</title>
        <authorList>
            <person name="Kim S.-J."/>
            <person name="Heo J."/>
            <person name="Kwon S.-W."/>
        </authorList>
    </citation>
    <scope>NUCLEOTIDE SEQUENCE [LARGE SCALE GENOMIC DNA]</scope>
    <source>
        <strain evidence="7 8">KADR8-3</strain>
    </source>
</reference>
<feature type="transmembrane region" description="Helical" evidence="5">
    <location>
        <begin position="109"/>
        <end position="128"/>
    </location>
</feature>
<feature type="transmembrane region" description="Helical" evidence="5">
    <location>
        <begin position="86"/>
        <end position="103"/>
    </location>
</feature>
<comment type="subcellular location">
    <subcellularLocation>
        <location evidence="1">Membrane</location>
        <topology evidence="1">Multi-pass membrane protein</topology>
    </subcellularLocation>
</comment>
<keyword evidence="3 5" id="KW-1133">Transmembrane helix</keyword>
<organism evidence="7 8">
    <name type="scientific">Ottowia oryzae</name>
    <dbReference type="NCBI Taxonomy" id="2109914"/>
    <lineage>
        <taxon>Bacteria</taxon>
        <taxon>Pseudomonadati</taxon>
        <taxon>Pseudomonadota</taxon>
        <taxon>Betaproteobacteria</taxon>
        <taxon>Burkholderiales</taxon>
        <taxon>Comamonadaceae</taxon>
        <taxon>Ottowia</taxon>
    </lineage>
</organism>
<dbReference type="GO" id="GO:0004252">
    <property type="term" value="F:serine-type endopeptidase activity"/>
    <property type="evidence" value="ECO:0007669"/>
    <property type="project" value="InterPro"/>
</dbReference>
<dbReference type="OrthoDB" id="9152313at2"/>
<dbReference type="AlphaFoldDB" id="A0A2S0MC97"/>
<feature type="transmembrane region" description="Helical" evidence="5">
    <location>
        <begin position="166"/>
        <end position="187"/>
    </location>
</feature>
<dbReference type="GO" id="GO:0016020">
    <property type="term" value="C:membrane"/>
    <property type="evidence" value="ECO:0007669"/>
    <property type="project" value="UniProtKB-SubCell"/>
</dbReference>
<protein>
    <recommendedName>
        <fullName evidence="6">Peptidase S54 rhomboid domain-containing protein</fullName>
    </recommendedName>
</protein>
<sequence>MRRTFYWPLLCGLLILLSVAVWLAGVAGHVVPDRWMWHHDLWRTQPWTLWTAPLLHFLWPHLLGNALALVALAVLGTALKATPRDALALGLTWPLGTLALMLWPAVGGFYGLSGLVHAAAAIVALRALADPPLRWLGLLVGGGLMIKLAIERGWAVPVAFDSAWGFNVVLAAHLASASVGAGMLLLLEPLAQRRVARHRELLS</sequence>
<dbReference type="SUPFAM" id="SSF144091">
    <property type="entry name" value="Rhomboid-like"/>
    <property type="match status" value="1"/>
</dbReference>
<accession>A0A2S0MC97</accession>
<feature type="transmembrane region" description="Helical" evidence="5">
    <location>
        <begin position="57"/>
        <end position="79"/>
    </location>
</feature>
<evidence type="ECO:0000256" key="2">
    <source>
        <dbReference type="ARBA" id="ARBA00022692"/>
    </source>
</evidence>
<dbReference type="InterPro" id="IPR035952">
    <property type="entry name" value="Rhomboid-like_sf"/>
</dbReference>
<evidence type="ECO:0000313" key="8">
    <source>
        <dbReference type="Proteomes" id="UP000239709"/>
    </source>
</evidence>
<feature type="transmembrane region" description="Helical" evidence="5">
    <location>
        <begin position="135"/>
        <end position="154"/>
    </location>
</feature>
<feature type="domain" description="Peptidase S54 rhomboid" evidence="6">
    <location>
        <begin position="44"/>
        <end position="186"/>
    </location>
</feature>
<proteinExistence type="predicted"/>
<dbReference type="InterPro" id="IPR022764">
    <property type="entry name" value="Peptidase_S54_rhomboid_dom"/>
</dbReference>
<dbReference type="Gene3D" id="1.20.1540.10">
    <property type="entry name" value="Rhomboid-like"/>
    <property type="match status" value="1"/>
</dbReference>
<dbReference type="Proteomes" id="UP000239709">
    <property type="component" value="Chromosome"/>
</dbReference>
<dbReference type="Pfam" id="PF01694">
    <property type="entry name" value="Rhomboid"/>
    <property type="match status" value="1"/>
</dbReference>